<organism evidence="1 2">
    <name type="scientific">Papilio machaon</name>
    <name type="common">Old World swallowtail butterfly</name>
    <dbReference type="NCBI Taxonomy" id="76193"/>
    <lineage>
        <taxon>Eukaryota</taxon>
        <taxon>Metazoa</taxon>
        <taxon>Ecdysozoa</taxon>
        <taxon>Arthropoda</taxon>
        <taxon>Hexapoda</taxon>
        <taxon>Insecta</taxon>
        <taxon>Pterygota</taxon>
        <taxon>Neoptera</taxon>
        <taxon>Endopterygota</taxon>
        <taxon>Lepidoptera</taxon>
        <taxon>Glossata</taxon>
        <taxon>Ditrysia</taxon>
        <taxon>Papilionoidea</taxon>
        <taxon>Papilionidae</taxon>
        <taxon>Papilioninae</taxon>
        <taxon>Papilio</taxon>
    </lineage>
</organism>
<protein>
    <submittedName>
        <fullName evidence="1">Uncharacterized protein</fullName>
    </submittedName>
</protein>
<evidence type="ECO:0000313" key="2">
    <source>
        <dbReference type="Proteomes" id="UP000053240"/>
    </source>
</evidence>
<proteinExistence type="predicted"/>
<gene>
    <name evidence="1" type="ORF">RR48_05258</name>
</gene>
<accession>A0A0N0PCZ2</accession>
<name>A0A0N0PCZ2_PAPMA</name>
<reference evidence="1 2" key="1">
    <citation type="journal article" date="2015" name="Nat. Commun.">
        <title>Outbred genome sequencing and CRISPR/Cas9 gene editing in butterflies.</title>
        <authorList>
            <person name="Li X."/>
            <person name="Fan D."/>
            <person name="Zhang W."/>
            <person name="Liu G."/>
            <person name="Zhang L."/>
            <person name="Zhao L."/>
            <person name="Fang X."/>
            <person name="Chen L."/>
            <person name="Dong Y."/>
            <person name="Chen Y."/>
            <person name="Ding Y."/>
            <person name="Zhao R."/>
            <person name="Feng M."/>
            <person name="Zhu Y."/>
            <person name="Feng Y."/>
            <person name="Jiang X."/>
            <person name="Zhu D."/>
            <person name="Xiang H."/>
            <person name="Feng X."/>
            <person name="Li S."/>
            <person name="Wang J."/>
            <person name="Zhang G."/>
            <person name="Kronforst M.R."/>
            <person name="Wang W."/>
        </authorList>
    </citation>
    <scope>NUCLEOTIDE SEQUENCE [LARGE SCALE GENOMIC DNA]</scope>
    <source>
        <strain evidence="1">Ya'a_city_454_Pm</strain>
        <tissue evidence="1">Whole body</tissue>
    </source>
</reference>
<dbReference type="Proteomes" id="UP000053240">
    <property type="component" value="Unassembled WGS sequence"/>
</dbReference>
<dbReference type="AlphaFoldDB" id="A0A0N0PCZ2"/>
<sequence>MSAQVENYKCRRRLVSSELRASPRLCVGVMLGMLLDESVR</sequence>
<keyword evidence="2" id="KW-1185">Reference proteome</keyword>
<dbReference type="InParanoid" id="A0A0N0PCZ2"/>
<dbReference type="EMBL" id="KQ460499">
    <property type="protein sequence ID" value="KPJ14280.1"/>
    <property type="molecule type" value="Genomic_DNA"/>
</dbReference>
<evidence type="ECO:0000313" key="1">
    <source>
        <dbReference type="EMBL" id="KPJ14280.1"/>
    </source>
</evidence>